<dbReference type="PANTHER" id="PTHR48111:SF49">
    <property type="entry name" value="HEME RESPONSE REGULATOR HSSR"/>
    <property type="match status" value="1"/>
</dbReference>
<dbReference type="GO" id="GO:0032993">
    <property type="term" value="C:protein-DNA complex"/>
    <property type="evidence" value="ECO:0007669"/>
    <property type="project" value="TreeGrafter"/>
</dbReference>
<protein>
    <recommendedName>
        <fullName evidence="11">Heme response regulator HssR</fullName>
    </recommendedName>
</protein>
<dbReference type="FunFam" id="1.10.10.10:FF:000018">
    <property type="entry name" value="DNA-binding response regulator ResD"/>
    <property type="match status" value="1"/>
</dbReference>
<dbReference type="GO" id="GO:0006355">
    <property type="term" value="P:regulation of DNA-templated transcription"/>
    <property type="evidence" value="ECO:0007669"/>
    <property type="project" value="InterPro"/>
</dbReference>
<keyword evidence="9" id="KW-0804">Transcription</keyword>
<dbReference type="RefSeq" id="WP_093231211.1">
    <property type="nucleotide sequence ID" value="NZ_FORR01000018.1"/>
</dbReference>
<name>A0A1I3TQC1_9BACL</name>
<evidence type="ECO:0000256" key="3">
    <source>
        <dbReference type="ARBA" id="ARBA00022553"/>
    </source>
</evidence>
<dbReference type="GO" id="GO:0005829">
    <property type="term" value="C:cytosol"/>
    <property type="evidence" value="ECO:0007669"/>
    <property type="project" value="TreeGrafter"/>
</dbReference>
<keyword evidence="5" id="KW-0805">Transcription regulation</keyword>
<evidence type="ECO:0000256" key="11">
    <source>
        <dbReference type="ARBA" id="ARBA00039976"/>
    </source>
</evidence>
<keyword evidence="4" id="KW-0902">Two-component regulatory system</keyword>
<evidence type="ECO:0000313" key="17">
    <source>
        <dbReference type="Proteomes" id="UP000199545"/>
    </source>
</evidence>
<evidence type="ECO:0000259" key="14">
    <source>
        <dbReference type="PROSITE" id="PS50110"/>
    </source>
</evidence>
<dbReference type="STRING" id="46223.SAMN05421852_11867"/>
<dbReference type="InterPro" id="IPR001789">
    <property type="entry name" value="Sig_transdc_resp-reg_receiver"/>
</dbReference>
<evidence type="ECO:0000256" key="10">
    <source>
        <dbReference type="ARBA" id="ARBA00037471"/>
    </source>
</evidence>
<keyword evidence="8" id="KW-0010">Activator</keyword>
<evidence type="ECO:0000256" key="1">
    <source>
        <dbReference type="ARBA" id="ARBA00004496"/>
    </source>
</evidence>
<keyword evidence="3 12" id="KW-0597">Phosphoprotein</keyword>
<dbReference type="InterPro" id="IPR001867">
    <property type="entry name" value="OmpR/PhoB-type_DNA-bd"/>
</dbReference>
<keyword evidence="7 13" id="KW-0238">DNA-binding</keyword>
<dbReference type="Gene3D" id="1.10.10.10">
    <property type="entry name" value="Winged helix-like DNA-binding domain superfamily/Winged helix DNA-binding domain"/>
    <property type="match status" value="1"/>
</dbReference>
<dbReference type="CDD" id="cd17574">
    <property type="entry name" value="REC_OmpR"/>
    <property type="match status" value="1"/>
</dbReference>
<feature type="modified residue" description="4-aspartylphosphate" evidence="12">
    <location>
        <position position="52"/>
    </location>
</feature>
<dbReference type="Pfam" id="PF00486">
    <property type="entry name" value="Trans_reg_C"/>
    <property type="match status" value="1"/>
</dbReference>
<dbReference type="Gene3D" id="6.10.250.690">
    <property type="match status" value="1"/>
</dbReference>
<proteinExistence type="predicted"/>
<dbReference type="SMART" id="SM00448">
    <property type="entry name" value="REC"/>
    <property type="match status" value="1"/>
</dbReference>
<accession>A0A1I3TQC1</accession>
<keyword evidence="2" id="KW-0963">Cytoplasm</keyword>
<comment type="function">
    <text evidence="10">Member of the two-component regulatory system HssS/HssR involved in intracellular heme homeostasis and tempering of staphylococcal virulence. Phosphorylated HssR binds to a direct repeat sequence within hrtAB promoter and activates the expression of hrtAB, an efflux pump, in response to extracellular heme, hemin, hemoglobin or blood.</text>
</comment>
<dbReference type="InterPro" id="IPR036388">
    <property type="entry name" value="WH-like_DNA-bd_sf"/>
</dbReference>
<comment type="subcellular location">
    <subcellularLocation>
        <location evidence="1">Cytoplasm</location>
    </subcellularLocation>
</comment>
<dbReference type="PROSITE" id="PS50110">
    <property type="entry name" value="RESPONSE_REGULATORY"/>
    <property type="match status" value="1"/>
</dbReference>
<dbReference type="GO" id="GO:0000156">
    <property type="term" value="F:phosphorelay response regulator activity"/>
    <property type="evidence" value="ECO:0007669"/>
    <property type="project" value="TreeGrafter"/>
</dbReference>
<feature type="domain" description="Response regulatory" evidence="14">
    <location>
        <begin position="3"/>
        <end position="116"/>
    </location>
</feature>
<evidence type="ECO:0000256" key="13">
    <source>
        <dbReference type="PROSITE-ProRule" id="PRU01091"/>
    </source>
</evidence>
<dbReference type="AlphaFoldDB" id="A0A1I3TQC1"/>
<dbReference type="Proteomes" id="UP000199545">
    <property type="component" value="Unassembled WGS sequence"/>
</dbReference>
<dbReference type="CDD" id="cd00383">
    <property type="entry name" value="trans_reg_C"/>
    <property type="match status" value="1"/>
</dbReference>
<reference evidence="16 17" key="1">
    <citation type="submission" date="2016-10" db="EMBL/GenBank/DDBJ databases">
        <authorList>
            <person name="de Groot N.N."/>
        </authorList>
    </citation>
    <scope>NUCLEOTIDE SEQUENCE [LARGE SCALE GENOMIC DNA]</scope>
    <source>
        <strain evidence="16 17">DSM 44778</strain>
    </source>
</reference>
<dbReference type="InterPro" id="IPR039420">
    <property type="entry name" value="WalR-like"/>
</dbReference>
<feature type="domain" description="OmpR/PhoB-type" evidence="15">
    <location>
        <begin position="124"/>
        <end position="222"/>
    </location>
</feature>
<evidence type="ECO:0000256" key="8">
    <source>
        <dbReference type="ARBA" id="ARBA00023159"/>
    </source>
</evidence>
<dbReference type="PROSITE" id="PS51755">
    <property type="entry name" value="OMPR_PHOB"/>
    <property type="match status" value="1"/>
</dbReference>
<dbReference type="SMART" id="SM00862">
    <property type="entry name" value="Trans_reg_C"/>
    <property type="match status" value="1"/>
</dbReference>
<evidence type="ECO:0000256" key="2">
    <source>
        <dbReference type="ARBA" id="ARBA00022490"/>
    </source>
</evidence>
<evidence type="ECO:0000259" key="15">
    <source>
        <dbReference type="PROSITE" id="PS51755"/>
    </source>
</evidence>
<dbReference type="GO" id="GO:0000976">
    <property type="term" value="F:transcription cis-regulatory region binding"/>
    <property type="evidence" value="ECO:0007669"/>
    <property type="project" value="TreeGrafter"/>
</dbReference>
<gene>
    <name evidence="16" type="ORF">SAMN05421852_11867</name>
</gene>
<evidence type="ECO:0000256" key="7">
    <source>
        <dbReference type="ARBA" id="ARBA00023125"/>
    </source>
</evidence>
<sequence>MVEILVVEDDVNIRKIICFYLKKEGFRILEAATGKEAISILRSQRIDLIVLDIMLPEMDGWELCRNLREYSDTPVLMVTAKGETADKLKGFQIGADDYIVKPFDPLELVARVKALLRRVRITSSKTVQIGDITIDANSYTVSIGGQIMKMPPKEFELLFQLASYPGQIFTRNELIERIWGVDYEGEERTVDVHINRLRQRFAPLTDSFQIITVRGLGYRLDVTS</sequence>
<evidence type="ECO:0000256" key="4">
    <source>
        <dbReference type="ARBA" id="ARBA00023012"/>
    </source>
</evidence>
<dbReference type="FunFam" id="3.40.50.2300:FF:000001">
    <property type="entry name" value="DNA-binding response regulator PhoB"/>
    <property type="match status" value="1"/>
</dbReference>
<evidence type="ECO:0000313" key="16">
    <source>
        <dbReference type="EMBL" id="SFJ71841.1"/>
    </source>
</evidence>
<keyword evidence="6" id="KW-0843">Virulence</keyword>
<evidence type="ECO:0000256" key="12">
    <source>
        <dbReference type="PROSITE-ProRule" id="PRU00169"/>
    </source>
</evidence>
<organism evidence="16 17">
    <name type="scientific">Thermoflavimicrobium dichotomicum</name>
    <dbReference type="NCBI Taxonomy" id="46223"/>
    <lineage>
        <taxon>Bacteria</taxon>
        <taxon>Bacillati</taxon>
        <taxon>Bacillota</taxon>
        <taxon>Bacilli</taxon>
        <taxon>Bacillales</taxon>
        <taxon>Thermoactinomycetaceae</taxon>
        <taxon>Thermoflavimicrobium</taxon>
    </lineage>
</organism>
<evidence type="ECO:0000256" key="9">
    <source>
        <dbReference type="ARBA" id="ARBA00023163"/>
    </source>
</evidence>
<dbReference type="InterPro" id="IPR011006">
    <property type="entry name" value="CheY-like_superfamily"/>
</dbReference>
<keyword evidence="17" id="KW-1185">Reference proteome</keyword>
<feature type="DNA-binding region" description="OmpR/PhoB-type" evidence="13">
    <location>
        <begin position="124"/>
        <end position="222"/>
    </location>
</feature>
<dbReference type="EMBL" id="FORR01000018">
    <property type="protein sequence ID" value="SFJ71841.1"/>
    <property type="molecule type" value="Genomic_DNA"/>
</dbReference>
<evidence type="ECO:0000256" key="5">
    <source>
        <dbReference type="ARBA" id="ARBA00023015"/>
    </source>
</evidence>
<evidence type="ECO:0000256" key="6">
    <source>
        <dbReference type="ARBA" id="ARBA00023026"/>
    </source>
</evidence>
<dbReference type="Pfam" id="PF00072">
    <property type="entry name" value="Response_reg"/>
    <property type="match status" value="1"/>
</dbReference>
<dbReference type="SUPFAM" id="SSF52172">
    <property type="entry name" value="CheY-like"/>
    <property type="match status" value="1"/>
</dbReference>
<dbReference type="Gene3D" id="3.40.50.2300">
    <property type="match status" value="1"/>
</dbReference>
<dbReference type="OrthoDB" id="9790442at2"/>
<dbReference type="PANTHER" id="PTHR48111">
    <property type="entry name" value="REGULATOR OF RPOS"/>
    <property type="match status" value="1"/>
</dbReference>